<sequence>MAVEPDEVGLRERKRLATRRQIQRAVLTLCSARGIDKVTIDEISRCADISPRTFFNYFPSKDSALVGDELELACDSDIERFVAGGADSDVMADLATLLAQSLQNTDSDREIHELRRMVMKENSYLFTMRMATLRNFEAGLQEIVERRFAADDPRLAADPQALSQRALLFTLVAMAATRHAWRCWAESDESTPLSEWVAKSFRELYTVTSPTH</sequence>
<feature type="domain" description="HTH tetR-type" evidence="5">
    <location>
        <begin position="16"/>
        <end position="76"/>
    </location>
</feature>
<dbReference type="EMBL" id="QHLY01000009">
    <property type="protein sequence ID" value="PXA70023.1"/>
    <property type="molecule type" value="Genomic_DNA"/>
</dbReference>
<keyword evidence="1" id="KW-0805">Transcription regulation</keyword>
<evidence type="ECO:0000313" key="6">
    <source>
        <dbReference type="EMBL" id="PXA70023.1"/>
    </source>
</evidence>
<dbReference type="AlphaFoldDB" id="A0A317ZX46"/>
<name>A0A317ZX46_9MICO</name>
<evidence type="ECO:0000256" key="1">
    <source>
        <dbReference type="ARBA" id="ARBA00023015"/>
    </source>
</evidence>
<dbReference type="Gene3D" id="1.10.357.10">
    <property type="entry name" value="Tetracycline Repressor, domain 2"/>
    <property type="match status" value="1"/>
</dbReference>
<dbReference type="OrthoDB" id="8688418at2"/>
<dbReference type="Proteomes" id="UP000246722">
    <property type="component" value="Unassembled WGS sequence"/>
</dbReference>
<keyword evidence="3" id="KW-0804">Transcription</keyword>
<evidence type="ECO:0000256" key="3">
    <source>
        <dbReference type="ARBA" id="ARBA00023163"/>
    </source>
</evidence>
<evidence type="ECO:0000256" key="4">
    <source>
        <dbReference type="PROSITE-ProRule" id="PRU00335"/>
    </source>
</evidence>
<keyword evidence="7" id="KW-1185">Reference proteome</keyword>
<dbReference type="InterPro" id="IPR009057">
    <property type="entry name" value="Homeodomain-like_sf"/>
</dbReference>
<proteinExistence type="predicted"/>
<dbReference type="PANTHER" id="PTHR30055">
    <property type="entry name" value="HTH-TYPE TRANSCRIPTIONAL REGULATOR RUTR"/>
    <property type="match status" value="1"/>
</dbReference>
<dbReference type="PROSITE" id="PS50977">
    <property type="entry name" value="HTH_TETR_2"/>
    <property type="match status" value="1"/>
</dbReference>
<dbReference type="GO" id="GO:0003700">
    <property type="term" value="F:DNA-binding transcription factor activity"/>
    <property type="evidence" value="ECO:0007669"/>
    <property type="project" value="TreeGrafter"/>
</dbReference>
<dbReference type="GO" id="GO:0000976">
    <property type="term" value="F:transcription cis-regulatory region binding"/>
    <property type="evidence" value="ECO:0007669"/>
    <property type="project" value="TreeGrafter"/>
</dbReference>
<dbReference type="Pfam" id="PF00440">
    <property type="entry name" value="TetR_N"/>
    <property type="match status" value="1"/>
</dbReference>
<organism evidence="6 7">
    <name type="scientific">Cryobacterium arcticum</name>
    <dbReference type="NCBI Taxonomy" id="670052"/>
    <lineage>
        <taxon>Bacteria</taxon>
        <taxon>Bacillati</taxon>
        <taxon>Actinomycetota</taxon>
        <taxon>Actinomycetes</taxon>
        <taxon>Micrococcales</taxon>
        <taxon>Microbacteriaceae</taxon>
        <taxon>Cryobacterium</taxon>
    </lineage>
</organism>
<evidence type="ECO:0000313" key="7">
    <source>
        <dbReference type="Proteomes" id="UP000246722"/>
    </source>
</evidence>
<gene>
    <name evidence="6" type="ORF">CTB96_08495</name>
</gene>
<accession>A0A317ZX46</accession>
<evidence type="ECO:0000259" key="5">
    <source>
        <dbReference type="PROSITE" id="PS50977"/>
    </source>
</evidence>
<dbReference type="PROSITE" id="PS01081">
    <property type="entry name" value="HTH_TETR_1"/>
    <property type="match status" value="1"/>
</dbReference>
<dbReference type="InterPro" id="IPR001647">
    <property type="entry name" value="HTH_TetR"/>
</dbReference>
<dbReference type="RefSeq" id="WP_110126497.1">
    <property type="nucleotide sequence ID" value="NZ_QHLY01000009.1"/>
</dbReference>
<feature type="DNA-binding region" description="H-T-H motif" evidence="4">
    <location>
        <begin position="39"/>
        <end position="58"/>
    </location>
</feature>
<protein>
    <submittedName>
        <fullName evidence="6">TetR family transcriptional regulator</fullName>
    </submittedName>
</protein>
<evidence type="ECO:0000256" key="2">
    <source>
        <dbReference type="ARBA" id="ARBA00023125"/>
    </source>
</evidence>
<comment type="caution">
    <text evidence="6">The sequence shown here is derived from an EMBL/GenBank/DDBJ whole genome shotgun (WGS) entry which is preliminary data.</text>
</comment>
<dbReference type="InterPro" id="IPR023772">
    <property type="entry name" value="DNA-bd_HTH_TetR-type_CS"/>
</dbReference>
<dbReference type="InterPro" id="IPR050109">
    <property type="entry name" value="HTH-type_TetR-like_transc_reg"/>
</dbReference>
<keyword evidence="2 4" id="KW-0238">DNA-binding</keyword>
<dbReference type="SUPFAM" id="SSF46689">
    <property type="entry name" value="Homeodomain-like"/>
    <property type="match status" value="1"/>
</dbReference>
<dbReference type="PANTHER" id="PTHR30055:SF238">
    <property type="entry name" value="MYCOFACTOCIN BIOSYNTHESIS TRANSCRIPTIONAL REGULATOR MFTR-RELATED"/>
    <property type="match status" value="1"/>
</dbReference>
<reference evidence="6 7" key="1">
    <citation type="submission" date="2018-05" db="EMBL/GenBank/DDBJ databases">
        <title>Genetic diversity of glacier-inhabiting Cryobacterium bacteria in China and description of Cryobacterium mengkeensis sp. nov. and Arthrobacter glacialis sp. nov.</title>
        <authorList>
            <person name="Liu Q."/>
            <person name="Xin Y.-H."/>
        </authorList>
    </citation>
    <scope>NUCLEOTIDE SEQUENCE [LARGE SCALE GENOMIC DNA]</scope>
    <source>
        <strain evidence="6 7">SK-1</strain>
    </source>
</reference>